<feature type="region of interest" description="Disordered" evidence="1">
    <location>
        <begin position="52"/>
        <end position="71"/>
    </location>
</feature>
<gene>
    <name evidence="2" type="ORF">APZ42_027537</name>
</gene>
<proteinExistence type="predicted"/>
<keyword evidence="3" id="KW-1185">Reference proteome</keyword>
<dbReference type="InterPro" id="IPR005312">
    <property type="entry name" value="DUF1759"/>
</dbReference>
<evidence type="ECO:0000256" key="1">
    <source>
        <dbReference type="SAM" id="MobiDB-lite"/>
    </source>
</evidence>
<sequence>MGSESAVERSLQLYYKHRNLFSRIITTVSRNPVDTATKRYRFRTSRPVTPIENLATSGYDPRPIDPSRSPSIPLIPSVSSDDWIRRRTPPAMETALEFSQNWLMNALAHTKRTQLNGDPKEWPTFISSFREMIYNVVPSDAQHHAFFKQLFTTKVRSYIANNLENPSCYYDALEELKKRYGQPQIVARSHLMTLMSFTSIRDDNSQALAKLNQTIHGATHALRTMKKTLAPQVRSSWGVKVYRMTPTRATIKDLEKLIYEMVMGEWMTMPLSIENRYAIPICSQ</sequence>
<comment type="caution">
    <text evidence="2">The sequence shown here is derived from an EMBL/GenBank/DDBJ whole genome shotgun (WGS) entry which is preliminary data.</text>
</comment>
<dbReference type="EMBL" id="LRGB01002193">
    <property type="protein sequence ID" value="KZS08460.1"/>
    <property type="molecule type" value="Genomic_DNA"/>
</dbReference>
<dbReference type="PANTHER" id="PTHR47331">
    <property type="entry name" value="PHD-TYPE DOMAIN-CONTAINING PROTEIN"/>
    <property type="match status" value="1"/>
</dbReference>
<dbReference type="Pfam" id="PF03564">
    <property type="entry name" value="DUF1759"/>
    <property type="match status" value="1"/>
</dbReference>
<organism evidence="2 3">
    <name type="scientific">Daphnia magna</name>
    <dbReference type="NCBI Taxonomy" id="35525"/>
    <lineage>
        <taxon>Eukaryota</taxon>
        <taxon>Metazoa</taxon>
        <taxon>Ecdysozoa</taxon>
        <taxon>Arthropoda</taxon>
        <taxon>Crustacea</taxon>
        <taxon>Branchiopoda</taxon>
        <taxon>Diplostraca</taxon>
        <taxon>Cladocera</taxon>
        <taxon>Anomopoda</taxon>
        <taxon>Daphniidae</taxon>
        <taxon>Daphnia</taxon>
    </lineage>
</organism>
<name>A0A164R9S1_9CRUS</name>
<evidence type="ECO:0000313" key="3">
    <source>
        <dbReference type="Proteomes" id="UP000076858"/>
    </source>
</evidence>
<dbReference type="Proteomes" id="UP000076858">
    <property type="component" value="Unassembled WGS sequence"/>
</dbReference>
<protein>
    <submittedName>
        <fullName evidence="2">Uncharacterized protein</fullName>
    </submittedName>
</protein>
<accession>A0A164R9S1</accession>
<reference evidence="2 3" key="1">
    <citation type="submission" date="2016-03" db="EMBL/GenBank/DDBJ databases">
        <title>EvidentialGene: Evidence-directed Construction of Genes on Genomes.</title>
        <authorList>
            <person name="Gilbert D.G."/>
            <person name="Choi J.-H."/>
            <person name="Mockaitis K."/>
            <person name="Colbourne J."/>
            <person name="Pfrender M."/>
        </authorList>
    </citation>
    <scope>NUCLEOTIDE SEQUENCE [LARGE SCALE GENOMIC DNA]</scope>
    <source>
        <strain evidence="2 3">Xinb3</strain>
        <tissue evidence="2">Complete organism</tissue>
    </source>
</reference>
<dbReference type="OrthoDB" id="6378730at2759"/>
<dbReference type="AlphaFoldDB" id="A0A164R9S1"/>
<evidence type="ECO:0000313" key="2">
    <source>
        <dbReference type="EMBL" id="KZS08460.1"/>
    </source>
</evidence>